<dbReference type="InterPro" id="IPR036291">
    <property type="entry name" value="NAD(P)-bd_dom_sf"/>
</dbReference>
<geneLocation type="plasmid" evidence="1">
    <name>pRg502b</name>
</geneLocation>
<keyword evidence="2" id="KW-1185">Reference proteome</keyword>
<dbReference type="InterPro" id="IPR002347">
    <property type="entry name" value="SDR_fam"/>
</dbReference>
<reference evidence="1 2" key="1">
    <citation type="journal article" date="2012" name="J. Bacteriol.">
        <title>Genome sequence of Rhizobium grahamii CCGE502, a broad-host-range symbiont with low nodulation competitiveness in Phaseolus vulgaris.</title>
        <authorList>
            <person name="Althabegoiti M.J."/>
            <person name="Lozano L."/>
            <person name="Torres-Tejerizo G."/>
            <person name="Ormeno-Orrillo E."/>
            <person name="Rogel M.A."/>
            <person name="Gonzalez V."/>
            <person name="Martinez-Romero E."/>
        </authorList>
    </citation>
    <scope>NUCLEOTIDE SEQUENCE [LARGE SCALE GENOMIC DNA]</scope>
    <source>
        <strain evidence="1 2">CCGE 502</strain>
        <plasmid evidence="1">pRg502b</plasmid>
    </source>
</reference>
<keyword evidence="1" id="KW-0614">Plasmid</keyword>
<dbReference type="SUPFAM" id="SSF51735">
    <property type="entry name" value="NAD(P)-binding Rossmann-fold domains"/>
    <property type="match status" value="1"/>
</dbReference>
<dbReference type="Pfam" id="PF00106">
    <property type="entry name" value="adh_short"/>
    <property type="match status" value="1"/>
</dbReference>
<organism evidence="1 2">
    <name type="scientific">Rhizobium grahamii CCGE 502</name>
    <dbReference type="NCBI Taxonomy" id="990285"/>
    <lineage>
        <taxon>Bacteria</taxon>
        <taxon>Pseudomonadati</taxon>
        <taxon>Pseudomonadota</taxon>
        <taxon>Alphaproteobacteria</taxon>
        <taxon>Hyphomicrobiales</taxon>
        <taxon>Rhizobiaceae</taxon>
        <taxon>Rhizobium/Agrobacterium group</taxon>
        <taxon>Rhizobium</taxon>
    </lineage>
</organism>
<dbReference type="AlphaFoldDB" id="S3HN53"/>
<dbReference type="Proteomes" id="UP000014411">
    <property type="component" value="Unassembled WGS sequence"/>
</dbReference>
<accession>S3HN53</accession>
<dbReference type="Gene3D" id="3.40.50.720">
    <property type="entry name" value="NAD(P)-binding Rossmann-like Domain"/>
    <property type="match status" value="1"/>
</dbReference>
<evidence type="ECO:0000313" key="1">
    <source>
        <dbReference type="EMBL" id="EPE94846.1"/>
    </source>
</evidence>
<protein>
    <submittedName>
        <fullName evidence="1">3-oxoacyl-[acyl-carrier-protein] reductase FabG</fullName>
    </submittedName>
</protein>
<dbReference type="HOGENOM" id="CLU_2289351_0_0_5"/>
<sequence>MDATRPAKKRCLPRSVGGWIVQADLATQAGPFELWAKALSVIDRIHGLVNNAGIRTEISIDASASDWTAAWQREFQINLFAAADLCMTTRQGPAASIPRWR</sequence>
<comment type="caution">
    <text evidence="1">The sequence shown here is derived from an EMBL/GenBank/DDBJ whole genome shotgun (WGS) entry which is preliminary data.</text>
</comment>
<dbReference type="EMBL" id="AEYE02000035">
    <property type="protein sequence ID" value="EPE94846.1"/>
    <property type="molecule type" value="Genomic_DNA"/>
</dbReference>
<proteinExistence type="predicted"/>
<evidence type="ECO:0000313" key="2">
    <source>
        <dbReference type="Proteomes" id="UP000014411"/>
    </source>
</evidence>
<gene>
    <name evidence="1" type="ORF">RGCCGE502_30108</name>
</gene>
<name>S3HN53_9HYPH</name>